<feature type="compositionally biased region" description="Polar residues" evidence="1">
    <location>
        <begin position="486"/>
        <end position="501"/>
    </location>
</feature>
<feature type="region of interest" description="Disordered" evidence="1">
    <location>
        <begin position="337"/>
        <end position="395"/>
    </location>
</feature>
<sequence length="861" mass="89202">MTADSLSVSELLKVGEEEFDTAIKEMSVKNLMAVISGLQREMSREQEAFNSLSGELQRNKGRNSRQYKQISKDMVGSQQRLTLLMNRSMKCFAQQNSPHSTTNTSNGGGDGSSLRRRNSAKGLATPTTLPGLASGPRSAAIHRSRSMHSVNQPASPSGPSAPSLILASSSSNASAASPKSSGNSHIIHTSQPFVAADGKTNSNSTNILPNMNTSPGPASDKPHVPVIMKPSSKSNAASRVPTGTTTSASSASATALRAPTSATLTPHTPVAGNNTSAAVAAATTTSSAINGVQGVTNVSNKVVSGTSTDAQGSDPRSVENKGKGLYVKRRVEKPGVRPVSNTAVAGFPGADSNPSSSVSSTSANLSSSFQNPSSAPSTAAASVLPPRQPSYSRGKLHVVGSTRASYNTNISPMLLSQPLSKSQGAIHHSHREEAEPAPGSNSSATNGGGGGAGGGGSAGDGADDEFRGLPSVRLLAQSFGSMSALNTAPSSSSGFPRNSRLSKGGAAPSHSSSLLFSPGKGVTRSSSSVGFLRAPLTSSDSSTSQPSTSVSSHRLVFTNKANNNNVVSKASEVQTQQAGQHQQKLNPGKAPQLQQSSHNHINGTPDQQQQQQQQQPQQRIRQINSSRAPSLSSSFSVSSASTTSDVENQLALARARLKNRNSREANANSLTGSEKSSVTSPAVRSPSPTQASSKPSTDPVLQTITSTTAAVGTSLNRTPREDITPGDSRSSISSSTSFTSNGHAIKSVATTSSSPSSSSSSTSSPPAPSGAIYNKSSSNNIQRSRSRDELKQEQEKPARNDRESLLKQIQARRRYDDDDDAGNDVVDGGNFRAISKLSMSMPSLLQPGKCIARRLVCLFFS</sequence>
<feature type="compositionally biased region" description="Low complexity" evidence="1">
    <location>
        <begin position="728"/>
        <end position="740"/>
    </location>
</feature>
<organism evidence="2 3">
    <name type="scientific">Plakobranchus ocellatus</name>
    <dbReference type="NCBI Taxonomy" id="259542"/>
    <lineage>
        <taxon>Eukaryota</taxon>
        <taxon>Metazoa</taxon>
        <taxon>Spiralia</taxon>
        <taxon>Lophotrochozoa</taxon>
        <taxon>Mollusca</taxon>
        <taxon>Gastropoda</taxon>
        <taxon>Heterobranchia</taxon>
        <taxon>Euthyneura</taxon>
        <taxon>Panpulmonata</taxon>
        <taxon>Sacoglossa</taxon>
        <taxon>Placobranchoidea</taxon>
        <taxon>Plakobranchidae</taxon>
        <taxon>Plakobranchus</taxon>
    </lineage>
</organism>
<dbReference type="EMBL" id="BLXT01007956">
    <property type="protein sequence ID" value="GFO44476.1"/>
    <property type="molecule type" value="Genomic_DNA"/>
</dbReference>
<feature type="region of interest" description="Disordered" evidence="1">
    <location>
        <begin position="570"/>
        <end position="804"/>
    </location>
</feature>
<feature type="region of interest" description="Disordered" evidence="1">
    <location>
        <begin position="194"/>
        <end position="271"/>
    </location>
</feature>
<feature type="compositionally biased region" description="Basic and acidic residues" evidence="1">
    <location>
        <begin position="785"/>
        <end position="804"/>
    </location>
</feature>
<dbReference type="AlphaFoldDB" id="A0AAV4DKR8"/>
<feature type="region of interest" description="Disordered" evidence="1">
    <location>
        <begin position="94"/>
        <end position="166"/>
    </location>
</feature>
<feature type="compositionally biased region" description="Polar residues" evidence="1">
    <location>
        <begin position="664"/>
        <end position="717"/>
    </location>
</feature>
<feature type="region of interest" description="Disordered" evidence="1">
    <location>
        <begin position="486"/>
        <end position="527"/>
    </location>
</feature>
<feature type="compositionally biased region" description="Gly residues" evidence="1">
    <location>
        <begin position="446"/>
        <end position="459"/>
    </location>
</feature>
<proteinExistence type="predicted"/>
<feature type="compositionally biased region" description="Low complexity" evidence="1">
    <location>
        <begin position="244"/>
        <end position="266"/>
    </location>
</feature>
<feature type="compositionally biased region" description="Low complexity" evidence="1">
    <location>
        <begin position="153"/>
        <end position="166"/>
    </location>
</feature>
<feature type="compositionally biased region" description="Low complexity" evidence="1">
    <location>
        <begin position="537"/>
        <end position="552"/>
    </location>
</feature>
<feature type="compositionally biased region" description="Polar residues" evidence="1">
    <location>
        <begin position="199"/>
        <end position="216"/>
    </location>
</feature>
<feature type="compositionally biased region" description="Polar residues" evidence="1">
    <location>
        <begin position="572"/>
        <end position="585"/>
    </location>
</feature>
<feature type="compositionally biased region" description="Polar residues" evidence="1">
    <location>
        <begin position="231"/>
        <end position="243"/>
    </location>
</feature>
<feature type="compositionally biased region" description="Low complexity" evidence="1">
    <location>
        <begin position="607"/>
        <end position="644"/>
    </location>
</feature>
<evidence type="ECO:0000256" key="1">
    <source>
        <dbReference type="SAM" id="MobiDB-lite"/>
    </source>
</evidence>
<evidence type="ECO:0000313" key="3">
    <source>
        <dbReference type="Proteomes" id="UP000735302"/>
    </source>
</evidence>
<feature type="region of interest" description="Disordered" evidence="1">
    <location>
        <begin position="51"/>
        <end position="74"/>
    </location>
</feature>
<comment type="caution">
    <text evidence="2">The sequence shown here is derived from an EMBL/GenBank/DDBJ whole genome shotgun (WGS) entry which is preliminary data.</text>
</comment>
<reference evidence="2 3" key="1">
    <citation type="journal article" date="2021" name="Elife">
        <title>Chloroplast acquisition without the gene transfer in kleptoplastic sea slugs, Plakobranchus ocellatus.</title>
        <authorList>
            <person name="Maeda T."/>
            <person name="Takahashi S."/>
            <person name="Yoshida T."/>
            <person name="Shimamura S."/>
            <person name="Takaki Y."/>
            <person name="Nagai Y."/>
            <person name="Toyoda A."/>
            <person name="Suzuki Y."/>
            <person name="Arimoto A."/>
            <person name="Ishii H."/>
            <person name="Satoh N."/>
            <person name="Nishiyama T."/>
            <person name="Hasebe M."/>
            <person name="Maruyama T."/>
            <person name="Minagawa J."/>
            <person name="Obokata J."/>
            <person name="Shigenobu S."/>
        </authorList>
    </citation>
    <scope>NUCLEOTIDE SEQUENCE [LARGE SCALE GENOMIC DNA]</scope>
</reference>
<name>A0AAV4DKR8_9GAST</name>
<accession>A0AAV4DKR8</accession>
<feature type="region of interest" description="Disordered" evidence="1">
    <location>
        <begin position="303"/>
        <end position="322"/>
    </location>
</feature>
<feature type="region of interest" description="Disordered" evidence="1">
    <location>
        <begin position="419"/>
        <end position="466"/>
    </location>
</feature>
<feature type="compositionally biased region" description="Polar residues" evidence="1">
    <location>
        <begin position="592"/>
        <end position="606"/>
    </location>
</feature>
<evidence type="ECO:0000313" key="2">
    <source>
        <dbReference type="EMBL" id="GFO44476.1"/>
    </source>
</evidence>
<feature type="region of interest" description="Disordered" evidence="1">
    <location>
        <begin position="535"/>
        <end position="554"/>
    </location>
</feature>
<protein>
    <submittedName>
        <fullName evidence="2">Uncharacterized protein</fullName>
    </submittedName>
</protein>
<feature type="compositionally biased region" description="Low complexity" evidence="1">
    <location>
        <begin position="774"/>
        <end position="783"/>
    </location>
</feature>
<keyword evidence="3" id="KW-1185">Reference proteome</keyword>
<feature type="compositionally biased region" description="Low complexity" evidence="1">
    <location>
        <begin position="352"/>
        <end position="385"/>
    </location>
</feature>
<gene>
    <name evidence="2" type="ORF">PoB_007098100</name>
</gene>
<dbReference type="Proteomes" id="UP000735302">
    <property type="component" value="Unassembled WGS sequence"/>
</dbReference>
<feature type="compositionally biased region" description="Low complexity" evidence="1">
    <location>
        <begin position="749"/>
        <end position="764"/>
    </location>
</feature>